<gene>
    <name evidence="2" type="ORF">PVAP13_6KG389632</name>
</gene>
<organism evidence="2 3">
    <name type="scientific">Panicum virgatum</name>
    <name type="common">Blackwell switchgrass</name>
    <dbReference type="NCBI Taxonomy" id="38727"/>
    <lineage>
        <taxon>Eukaryota</taxon>
        <taxon>Viridiplantae</taxon>
        <taxon>Streptophyta</taxon>
        <taxon>Embryophyta</taxon>
        <taxon>Tracheophyta</taxon>
        <taxon>Spermatophyta</taxon>
        <taxon>Magnoliopsida</taxon>
        <taxon>Liliopsida</taxon>
        <taxon>Poales</taxon>
        <taxon>Poaceae</taxon>
        <taxon>PACMAD clade</taxon>
        <taxon>Panicoideae</taxon>
        <taxon>Panicodae</taxon>
        <taxon>Paniceae</taxon>
        <taxon>Panicinae</taxon>
        <taxon>Panicum</taxon>
        <taxon>Panicum sect. Hiantes</taxon>
    </lineage>
</organism>
<keyword evidence="3" id="KW-1185">Reference proteome</keyword>
<dbReference type="AlphaFoldDB" id="A0A8T0RK06"/>
<sequence length="105" mass="11280">PTSHPPTGPKQAASTGHRCQAQTTEEQLRLPITNQRLAPSGSRPQQRPAFGGGGSQRVIIAEPRYKRSNSDFTMQDPPPRTNHDENPNPTPSESRTAASAATPSN</sequence>
<proteinExistence type="predicted"/>
<comment type="caution">
    <text evidence="2">The sequence shown here is derived from an EMBL/GenBank/DDBJ whole genome shotgun (WGS) entry which is preliminary data.</text>
</comment>
<feature type="region of interest" description="Disordered" evidence="1">
    <location>
        <begin position="1"/>
        <end position="105"/>
    </location>
</feature>
<feature type="compositionally biased region" description="Polar residues" evidence="1">
    <location>
        <begin position="32"/>
        <end position="45"/>
    </location>
</feature>
<evidence type="ECO:0000313" key="2">
    <source>
        <dbReference type="EMBL" id="KAG2585455.1"/>
    </source>
</evidence>
<evidence type="ECO:0000313" key="3">
    <source>
        <dbReference type="Proteomes" id="UP000823388"/>
    </source>
</evidence>
<feature type="non-terminal residue" evidence="2">
    <location>
        <position position="1"/>
    </location>
</feature>
<protein>
    <submittedName>
        <fullName evidence="2">Uncharacterized protein</fullName>
    </submittedName>
</protein>
<name>A0A8T0RK06_PANVG</name>
<feature type="compositionally biased region" description="Polar residues" evidence="1">
    <location>
        <begin position="91"/>
        <end position="105"/>
    </location>
</feature>
<evidence type="ECO:0000256" key="1">
    <source>
        <dbReference type="SAM" id="MobiDB-lite"/>
    </source>
</evidence>
<dbReference type="Proteomes" id="UP000823388">
    <property type="component" value="Chromosome 6K"/>
</dbReference>
<reference evidence="2 3" key="1">
    <citation type="submission" date="2020-05" db="EMBL/GenBank/DDBJ databases">
        <title>WGS assembly of Panicum virgatum.</title>
        <authorList>
            <person name="Lovell J.T."/>
            <person name="Jenkins J."/>
            <person name="Shu S."/>
            <person name="Juenger T.E."/>
            <person name="Schmutz J."/>
        </authorList>
    </citation>
    <scope>NUCLEOTIDE SEQUENCE [LARGE SCALE GENOMIC DNA]</scope>
    <source>
        <strain evidence="3">cv. AP13</strain>
    </source>
</reference>
<feature type="non-terminal residue" evidence="2">
    <location>
        <position position="105"/>
    </location>
</feature>
<dbReference type="EMBL" id="CM029047">
    <property type="protein sequence ID" value="KAG2585455.1"/>
    <property type="molecule type" value="Genomic_DNA"/>
</dbReference>
<accession>A0A8T0RK06</accession>